<protein>
    <recommendedName>
        <fullName evidence="3">Alpha/beta hydrolase</fullName>
    </recommendedName>
</protein>
<dbReference type="KEGG" id="oho:Oweho_2306"/>
<reference evidence="1 2" key="1">
    <citation type="journal article" date="2012" name="Stand. Genomic Sci.">
        <title>Genome sequence of the orange-pigmented seawater bacterium Owenweeksia hongkongensis type strain (UST20020801(T)).</title>
        <authorList>
            <person name="Riedel T."/>
            <person name="Held B."/>
            <person name="Nolan M."/>
            <person name="Lucas S."/>
            <person name="Lapidus A."/>
            <person name="Tice H."/>
            <person name="Del Rio T.G."/>
            <person name="Cheng J.F."/>
            <person name="Han C."/>
            <person name="Tapia R."/>
            <person name="Goodwin L.A."/>
            <person name="Pitluck S."/>
            <person name="Liolios K."/>
            <person name="Mavromatis K."/>
            <person name="Pagani I."/>
            <person name="Ivanova N."/>
            <person name="Mikhailova N."/>
            <person name="Pati A."/>
            <person name="Chen A."/>
            <person name="Palaniappan K."/>
            <person name="Rohde M."/>
            <person name="Tindall B.J."/>
            <person name="Detter J.C."/>
            <person name="Goker M."/>
            <person name="Woyke T."/>
            <person name="Bristow J."/>
            <person name="Eisen J.A."/>
            <person name="Markowitz V."/>
            <person name="Hugenholtz P."/>
            <person name="Klenk H.P."/>
            <person name="Kyrpides N.C."/>
        </authorList>
    </citation>
    <scope>NUCLEOTIDE SEQUENCE</scope>
    <source>
        <strain evidence="2">DSM 17368 / JCM 12287 / NRRL B-23963</strain>
    </source>
</reference>
<dbReference type="EMBL" id="CP003156">
    <property type="protein sequence ID" value="AEV33278.1"/>
    <property type="molecule type" value="Genomic_DNA"/>
</dbReference>
<gene>
    <name evidence="1" type="ordered locus">Oweho_2306</name>
</gene>
<evidence type="ECO:0000313" key="1">
    <source>
        <dbReference type="EMBL" id="AEV33278.1"/>
    </source>
</evidence>
<name>G8R5K4_OWEHD</name>
<sequence>MVYQEKIDTNQPYREVPYQIFKQKKSSSKVALILPDNPDTLNIANTEATSLLKKEGYDILVVNKPGSTIQDVHSLDSREGRLADIVSVYQQEIAGQYDHFILIGIGEGAYLVPKLSHPLQSDTSIIINIGIKSPLHDYSEWVIADSLTPRQTQILHAKNIVDLDELKTRISNTWANEFGAEQLAPNTNHQWLSYAQAPFIQELFAVAKPIYWINFDGYAMTSAAHRKEAALYSSYYLINYIELEGSGNLNNEEQMLLLVEKLKTIILPR</sequence>
<accession>G8R5K4</accession>
<dbReference type="Proteomes" id="UP000005631">
    <property type="component" value="Chromosome"/>
</dbReference>
<keyword evidence="2" id="KW-1185">Reference proteome</keyword>
<evidence type="ECO:0008006" key="3">
    <source>
        <dbReference type="Google" id="ProtNLM"/>
    </source>
</evidence>
<dbReference type="HOGENOM" id="CLU_1033813_0_0_10"/>
<proteinExistence type="predicted"/>
<evidence type="ECO:0000313" key="2">
    <source>
        <dbReference type="Proteomes" id="UP000005631"/>
    </source>
</evidence>
<organism evidence="1 2">
    <name type="scientific">Owenweeksia hongkongensis (strain DSM 17368 / CIP 108786 / JCM 12287 / NRRL B-23963 / UST20020801)</name>
    <dbReference type="NCBI Taxonomy" id="926562"/>
    <lineage>
        <taxon>Bacteria</taxon>
        <taxon>Pseudomonadati</taxon>
        <taxon>Bacteroidota</taxon>
        <taxon>Flavobacteriia</taxon>
        <taxon>Flavobacteriales</taxon>
        <taxon>Owenweeksiaceae</taxon>
        <taxon>Owenweeksia</taxon>
    </lineage>
</organism>
<dbReference type="AlphaFoldDB" id="G8R5K4"/>